<dbReference type="Proteomes" id="UP001418222">
    <property type="component" value="Unassembled WGS sequence"/>
</dbReference>
<sequence length="151" mass="16679">MFAGATEFIVGDETGWIVGKNYTKWAENKTFKVGDKLVFQYRAVQHDVFWVGEPEFNSCKTSPYIEHQTSGNDEFLLTTPGRSWYICGKSNHCTAGMKLAINAIEENEAPAPSPDAPAPYPARGEGNAANMITYTHLVSVFVSILAMVVMH</sequence>
<evidence type="ECO:0000256" key="1">
    <source>
        <dbReference type="ARBA" id="ARBA00004479"/>
    </source>
</evidence>
<proteinExistence type="predicted"/>
<evidence type="ECO:0000256" key="4">
    <source>
        <dbReference type="ARBA" id="ARBA00022723"/>
    </source>
</evidence>
<keyword evidence="5" id="KW-0732">Signal</keyword>
<dbReference type="FunFam" id="2.60.40.420:FF:000067">
    <property type="entry name" value="Cupredoxin superfamily protein"/>
    <property type="match status" value="1"/>
</dbReference>
<dbReference type="PANTHER" id="PTHR33021">
    <property type="entry name" value="BLUE COPPER PROTEIN"/>
    <property type="match status" value="1"/>
</dbReference>
<keyword evidence="10" id="KW-1015">Disulfide bond</keyword>
<evidence type="ECO:0000256" key="5">
    <source>
        <dbReference type="ARBA" id="ARBA00022729"/>
    </source>
</evidence>
<protein>
    <recommendedName>
        <fullName evidence="12">Phytocyanin domain-containing protein</fullName>
    </recommendedName>
</protein>
<evidence type="ECO:0000313" key="14">
    <source>
        <dbReference type="Proteomes" id="UP001418222"/>
    </source>
</evidence>
<reference evidence="13 14" key="1">
    <citation type="journal article" date="2022" name="Nat. Plants">
        <title>Genomes of leafy and leafless Platanthera orchids illuminate the evolution of mycoheterotrophy.</title>
        <authorList>
            <person name="Li M.H."/>
            <person name="Liu K.W."/>
            <person name="Li Z."/>
            <person name="Lu H.C."/>
            <person name="Ye Q.L."/>
            <person name="Zhang D."/>
            <person name="Wang J.Y."/>
            <person name="Li Y.F."/>
            <person name="Zhong Z.M."/>
            <person name="Liu X."/>
            <person name="Yu X."/>
            <person name="Liu D.K."/>
            <person name="Tu X.D."/>
            <person name="Liu B."/>
            <person name="Hao Y."/>
            <person name="Liao X.Y."/>
            <person name="Jiang Y.T."/>
            <person name="Sun W.H."/>
            <person name="Chen J."/>
            <person name="Chen Y.Q."/>
            <person name="Ai Y."/>
            <person name="Zhai J.W."/>
            <person name="Wu S.S."/>
            <person name="Zhou Z."/>
            <person name="Hsiao Y.Y."/>
            <person name="Wu W.L."/>
            <person name="Chen Y.Y."/>
            <person name="Lin Y.F."/>
            <person name="Hsu J.L."/>
            <person name="Li C.Y."/>
            <person name="Wang Z.W."/>
            <person name="Zhao X."/>
            <person name="Zhong W.Y."/>
            <person name="Ma X.K."/>
            <person name="Ma L."/>
            <person name="Huang J."/>
            <person name="Chen G.Z."/>
            <person name="Huang M.Z."/>
            <person name="Huang L."/>
            <person name="Peng D.H."/>
            <person name="Luo Y.B."/>
            <person name="Zou S.Q."/>
            <person name="Chen S.P."/>
            <person name="Lan S."/>
            <person name="Tsai W.C."/>
            <person name="Van de Peer Y."/>
            <person name="Liu Z.J."/>
        </authorList>
    </citation>
    <scope>NUCLEOTIDE SEQUENCE [LARGE SCALE GENOMIC DNA]</scope>
    <source>
        <strain evidence="13">Lor287</strain>
    </source>
</reference>
<evidence type="ECO:0000256" key="2">
    <source>
        <dbReference type="ARBA" id="ARBA00022448"/>
    </source>
</evidence>
<dbReference type="PROSITE" id="PS51485">
    <property type="entry name" value="PHYTOCYANIN"/>
    <property type="match status" value="1"/>
</dbReference>
<comment type="subcellular location">
    <subcellularLocation>
        <location evidence="1">Membrane</location>
        <topology evidence="1">Single-pass type I membrane protein</topology>
    </subcellularLocation>
</comment>
<evidence type="ECO:0000256" key="10">
    <source>
        <dbReference type="ARBA" id="ARBA00023157"/>
    </source>
</evidence>
<keyword evidence="8" id="KW-0186">Copper</keyword>
<dbReference type="GO" id="GO:0009055">
    <property type="term" value="F:electron transfer activity"/>
    <property type="evidence" value="ECO:0007669"/>
    <property type="project" value="InterPro"/>
</dbReference>
<evidence type="ECO:0000313" key="13">
    <source>
        <dbReference type="EMBL" id="KAK8937248.1"/>
    </source>
</evidence>
<keyword evidence="7" id="KW-1133">Transmembrane helix</keyword>
<keyword evidence="11" id="KW-0325">Glycoprotein</keyword>
<comment type="caution">
    <text evidence="13">The sequence shown here is derived from an EMBL/GenBank/DDBJ whole genome shotgun (WGS) entry which is preliminary data.</text>
</comment>
<accession>A0AAP0BFJ5</accession>
<evidence type="ECO:0000256" key="11">
    <source>
        <dbReference type="ARBA" id="ARBA00023180"/>
    </source>
</evidence>
<dbReference type="Pfam" id="PF02298">
    <property type="entry name" value="Cu_bind_like"/>
    <property type="match status" value="1"/>
</dbReference>
<keyword evidence="4" id="KW-0479">Metal-binding</keyword>
<dbReference type="AlphaFoldDB" id="A0AAP0BFJ5"/>
<keyword evidence="14" id="KW-1185">Reference proteome</keyword>
<feature type="domain" description="Phytocyanin" evidence="12">
    <location>
        <begin position="6"/>
        <end position="105"/>
    </location>
</feature>
<dbReference type="EMBL" id="JBBWWQ010000010">
    <property type="protein sequence ID" value="KAK8937248.1"/>
    <property type="molecule type" value="Genomic_DNA"/>
</dbReference>
<dbReference type="CDD" id="cd04216">
    <property type="entry name" value="Phytocyanin"/>
    <property type="match status" value="1"/>
</dbReference>
<evidence type="ECO:0000256" key="8">
    <source>
        <dbReference type="ARBA" id="ARBA00023008"/>
    </source>
</evidence>
<dbReference type="GO" id="GO:0005886">
    <property type="term" value="C:plasma membrane"/>
    <property type="evidence" value="ECO:0007669"/>
    <property type="project" value="TreeGrafter"/>
</dbReference>
<dbReference type="GO" id="GO:0009610">
    <property type="term" value="P:response to symbiotic fungus"/>
    <property type="evidence" value="ECO:0007669"/>
    <property type="project" value="UniProtKB-ARBA"/>
</dbReference>
<keyword evidence="9" id="KW-0472">Membrane</keyword>
<dbReference type="InterPro" id="IPR008972">
    <property type="entry name" value="Cupredoxin"/>
</dbReference>
<dbReference type="SUPFAM" id="SSF49503">
    <property type="entry name" value="Cupredoxins"/>
    <property type="match status" value="1"/>
</dbReference>
<evidence type="ECO:0000259" key="12">
    <source>
        <dbReference type="PROSITE" id="PS51485"/>
    </source>
</evidence>
<evidence type="ECO:0000256" key="7">
    <source>
        <dbReference type="ARBA" id="ARBA00022989"/>
    </source>
</evidence>
<evidence type="ECO:0000256" key="6">
    <source>
        <dbReference type="ARBA" id="ARBA00022982"/>
    </source>
</evidence>
<name>A0AAP0BFJ5_9ASPA</name>
<organism evidence="13 14">
    <name type="scientific">Platanthera zijinensis</name>
    <dbReference type="NCBI Taxonomy" id="2320716"/>
    <lineage>
        <taxon>Eukaryota</taxon>
        <taxon>Viridiplantae</taxon>
        <taxon>Streptophyta</taxon>
        <taxon>Embryophyta</taxon>
        <taxon>Tracheophyta</taxon>
        <taxon>Spermatophyta</taxon>
        <taxon>Magnoliopsida</taxon>
        <taxon>Liliopsida</taxon>
        <taxon>Asparagales</taxon>
        <taxon>Orchidaceae</taxon>
        <taxon>Orchidoideae</taxon>
        <taxon>Orchideae</taxon>
        <taxon>Orchidinae</taxon>
        <taxon>Platanthera</taxon>
    </lineage>
</organism>
<dbReference type="InterPro" id="IPR003245">
    <property type="entry name" value="Phytocyanin_dom"/>
</dbReference>
<gene>
    <name evidence="13" type="ORF">KSP39_PZI012520</name>
</gene>
<dbReference type="PANTHER" id="PTHR33021:SF533">
    <property type="entry name" value="PHYTOCYANIN DOMAIN-CONTAINING PROTEIN"/>
    <property type="match status" value="1"/>
</dbReference>
<evidence type="ECO:0000256" key="9">
    <source>
        <dbReference type="ARBA" id="ARBA00023136"/>
    </source>
</evidence>
<keyword evidence="6" id="KW-0249">Electron transport</keyword>
<keyword evidence="2" id="KW-0813">Transport</keyword>
<keyword evidence="3" id="KW-0812">Transmembrane</keyword>
<evidence type="ECO:0000256" key="3">
    <source>
        <dbReference type="ARBA" id="ARBA00022692"/>
    </source>
</evidence>
<dbReference type="Gene3D" id="2.60.40.420">
    <property type="entry name" value="Cupredoxins - blue copper proteins"/>
    <property type="match status" value="1"/>
</dbReference>
<dbReference type="InterPro" id="IPR039391">
    <property type="entry name" value="Phytocyanin-like"/>
</dbReference>
<dbReference type="GO" id="GO:0046872">
    <property type="term" value="F:metal ion binding"/>
    <property type="evidence" value="ECO:0007669"/>
    <property type="project" value="UniProtKB-KW"/>
</dbReference>